<dbReference type="OrthoDB" id="3561681at2759"/>
<organism evidence="2 3">
    <name type="scientific">Oidiodendron maius (strain Zn)</name>
    <dbReference type="NCBI Taxonomy" id="913774"/>
    <lineage>
        <taxon>Eukaryota</taxon>
        <taxon>Fungi</taxon>
        <taxon>Dikarya</taxon>
        <taxon>Ascomycota</taxon>
        <taxon>Pezizomycotina</taxon>
        <taxon>Leotiomycetes</taxon>
        <taxon>Leotiomycetes incertae sedis</taxon>
        <taxon>Myxotrichaceae</taxon>
        <taxon>Oidiodendron</taxon>
    </lineage>
</organism>
<dbReference type="EMBL" id="KN832870">
    <property type="protein sequence ID" value="KIN06954.1"/>
    <property type="molecule type" value="Genomic_DNA"/>
</dbReference>
<keyword evidence="1" id="KW-0472">Membrane</keyword>
<name>A0A0C3D6K2_OIDMZ</name>
<keyword evidence="1" id="KW-0812">Transmembrane</keyword>
<feature type="transmembrane region" description="Helical" evidence="1">
    <location>
        <begin position="394"/>
        <end position="416"/>
    </location>
</feature>
<evidence type="ECO:0000313" key="3">
    <source>
        <dbReference type="Proteomes" id="UP000054321"/>
    </source>
</evidence>
<dbReference type="Proteomes" id="UP000054321">
    <property type="component" value="Unassembled WGS sequence"/>
</dbReference>
<dbReference type="Gene3D" id="1.20.58.340">
    <property type="entry name" value="Magnesium transport protein CorA, transmembrane region"/>
    <property type="match status" value="1"/>
</dbReference>
<proteinExistence type="predicted"/>
<sequence>MDWECKSLNWTDHDFRNFRYGLRETTVVTKFSPNKASFLRENERKPGLCVILCSRDEPVFEGVPARISYLPFERYVFNTIIESLYIHPTITRTIGREVAYFSIQYHGNCEAKDSKITCTARTSSRLHDDIALSSTFLLEPGLNLAVIYGCNDEQKEQIIHRLDTLDLSYNHPTLLPGLLAQLERIRIVGMTDKLMDKFVLRGLVDRGFDRELDLDMDQTRLSSFLKLCFESRDLRNQTQTVKKQLAKMAAETIKFGEIISQKDAEDLLSLGERKRLKSAGELIDSQLSEITDEFDDKINDCKMIGDNMSLTMQTVWNNFAREDNKTSLKLSRVNTDLARASTGLSEDMKRDSSQMRSIALLTMVFLPLSTVASIFSTTLFSWDATEGKAVISGYLWVFIVIAIGLTSVTVGVWYLATSYTRRQEVSRQGIIPLYQVPV</sequence>
<dbReference type="STRING" id="913774.A0A0C3D6K2"/>
<feature type="transmembrane region" description="Helical" evidence="1">
    <location>
        <begin position="358"/>
        <end position="382"/>
    </location>
</feature>
<keyword evidence="3" id="KW-1185">Reference proteome</keyword>
<evidence type="ECO:0000256" key="1">
    <source>
        <dbReference type="SAM" id="Phobius"/>
    </source>
</evidence>
<gene>
    <name evidence="2" type="ORF">OIDMADRAFT_174051</name>
</gene>
<reference evidence="2 3" key="1">
    <citation type="submission" date="2014-04" db="EMBL/GenBank/DDBJ databases">
        <authorList>
            <consortium name="DOE Joint Genome Institute"/>
            <person name="Kuo A."/>
            <person name="Martino E."/>
            <person name="Perotto S."/>
            <person name="Kohler A."/>
            <person name="Nagy L.G."/>
            <person name="Floudas D."/>
            <person name="Copeland A."/>
            <person name="Barry K.W."/>
            <person name="Cichocki N."/>
            <person name="Veneault-Fourrey C."/>
            <person name="LaButti K."/>
            <person name="Lindquist E.A."/>
            <person name="Lipzen A."/>
            <person name="Lundell T."/>
            <person name="Morin E."/>
            <person name="Murat C."/>
            <person name="Sun H."/>
            <person name="Tunlid A."/>
            <person name="Henrissat B."/>
            <person name="Grigoriev I.V."/>
            <person name="Hibbett D.S."/>
            <person name="Martin F."/>
            <person name="Nordberg H.P."/>
            <person name="Cantor M.N."/>
            <person name="Hua S.X."/>
        </authorList>
    </citation>
    <scope>NUCLEOTIDE SEQUENCE [LARGE SCALE GENOMIC DNA]</scope>
    <source>
        <strain evidence="2 3">Zn</strain>
    </source>
</reference>
<dbReference type="HOGENOM" id="CLU_038493_2_0_1"/>
<accession>A0A0C3D6K2</accession>
<protein>
    <submittedName>
        <fullName evidence="2">Uncharacterized protein</fullName>
    </submittedName>
</protein>
<evidence type="ECO:0000313" key="2">
    <source>
        <dbReference type="EMBL" id="KIN06954.1"/>
    </source>
</evidence>
<keyword evidence="1" id="KW-1133">Transmembrane helix</keyword>
<reference evidence="3" key="2">
    <citation type="submission" date="2015-01" db="EMBL/GenBank/DDBJ databases">
        <title>Evolutionary Origins and Diversification of the Mycorrhizal Mutualists.</title>
        <authorList>
            <consortium name="DOE Joint Genome Institute"/>
            <consortium name="Mycorrhizal Genomics Consortium"/>
            <person name="Kohler A."/>
            <person name="Kuo A."/>
            <person name="Nagy L.G."/>
            <person name="Floudas D."/>
            <person name="Copeland A."/>
            <person name="Barry K.W."/>
            <person name="Cichocki N."/>
            <person name="Veneault-Fourrey C."/>
            <person name="LaButti K."/>
            <person name="Lindquist E.A."/>
            <person name="Lipzen A."/>
            <person name="Lundell T."/>
            <person name="Morin E."/>
            <person name="Murat C."/>
            <person name="Riley R."/>
            <person name="Ohm R."/>
            <person name="Sun H."/>
            <person name="Tunlid A."/>
            <person name="Henrissat B."/>
            <person name="Grigoriev I.V."/>
            <person name="Hibbett D.S."/>
            <person name="Martin F."/>
        </authorList>
    </citation>
    <scope>NUCLEOTIDE SEQUENCE [LARGE SCALE GENOMIC DNA]</scope>
    <source>
        <strain evidence="3">Zn</strain>
    </source>
</reference>
<dbReference type="AlphaFoldDB" id="A0A0C3D6K2"/>
<dbReference type="InParanoid" id="A0A0C3D6K2"/>